<dbReference type="InterPro" id="IPR000182">
    <property type="entry name" value="GNAT_dom"/>
</dbReference>
<dbReference type="PROSITE" id="PS51186">
    <property type="entry name" value="GNAT"/>
    <property type="match status" value="1"/>
</dbReference>
<dbReference type="GO" id="GO:0016747">
    <property type="term" value="F:acyltransferase activity, transferring groups other than amino-acyl groups"/>
    <property type="evidence" value="ECO:0007669"/>
    <property type="project" value="InterPro"/>
</dbReference>
<dbReference type="CDD" id="cd04301">
    <property type="entry name" value="NAT_SF"/>
    <property type="match status" value="1"/>
</dbReference>
<dbReference type="EMBL" id="JADNYM010000013">
    <property type="protein sequence ID" value="MBG0739986.1"/>
    <property type="molecule type" value="Genomic_DNA"/>
</dbReference>
<dbReference type="InterPro" id="IPR016181">
    <property type="entry name" value="Acyl_CoA_acyltransferase"/>
</dbReference>
<proteinExistence type="predicted"/>
<feature type="domain" description="N-acetyltransferase" evidence="1">
    <location>
        <begin position="28"/>
        <end position="172"/>
    </location>
</feature>
<dbReference type="Proteomes" id="UP000655366">
    <property type="component" value="Unassembled WGS sequence"/>
</dbReference>
<evidence type="ECO:0000313" key="2">
    <source>
        <dbReference type="EMBL" id="MBG0739986.1"/>
    </source>
</evidence>
<name>A0A931CPY7_9MICC</name>
<sequence length="378" mass="41000">MCGTDLMTTVRIEQLRPPESLTGPEAADLLASVEVSRQVRIHTWGNDDLAYTAAEMLQTLSDPYEWYVILLARVDDVIVGRAGIALPLTENTELAHITLDVLPSAQNNGVGRELLAAAEQFVRGENRRNVMIETNHPAATLGRNGDESLGAANGMGYLPLSSREVSFARNAGYVLEQVEQFSACRVPLDPVLAAGLEAGVSALHGGDYALHQWVDQCPQRWAKCIVVLESAMAGDAADATAHGAGAAVNLDEEQWTVERLRETEALAQLRGRHTLVTAVEEQASGKLVGFSSISVLGHRDDVVFQDETVVLPEHRGKDLGMLIKLKNLELLAGRFPLARSVYTWNVAERSYMIEVNRKLGFTPAGVTGQWQKNIGGGV</sequence>
<dbReference type="AlphaFoldDB" id="A0A931CPY7"/>
<reference evidence="2 3" key="1">
    <citation type="submission" date="2020-11" db="EMBL/GenBank/DDBJ databases">
        <title>Arthrobacter antarcticus sp. nov., isolated from Antarctic Soil.</title>
        <authorList>
            <person name="Li J."/>
        </authorList>
    </citation>
    <scope>NUCLEOTIDE SEQUENCE [LARGE SCALE GENOMIC DNA]</scope>
    <source>
        <strain evidence="2 3">Z1-20</strain>
    </source>
</reference>
<protein>
    <submittedName>
        <fullName evidence="2">GNAT family N-acetyltransferase</fullName>
    </submittedName>
</protein>
<gene>
    <name evidence="2" type="ORF">IV500_11385</name>
</gene>
<keyword evidence="3" id="KW-1185">Reference proteome</keyword>
<dbReference type="Pfam" id="PF00583">
    <property type="entry name" value="Acetyltransf_1"/>
    <property type="match status" value="1"/>
</dbReference>
<dbReference type="Gene3D" id="3.40.630.30">
    <property type="match status" value="1"/>
</dbReference>
<comment type="caution">
    <text evidence="2">The sequence shown here is derived from an EMBL/GenBank/DDBJ whole genome shotgun (WGS) entry which is preliminary data.</text>
</comment>
<organism evidence="2 3">
    <name type="scientific">Arthrobacter terrae</name>
    <dbReference type="NCBI Taxonomy" id="2935737"/>
    <lineage>
        <taxon>Bacteria</taxon>
        <taxon>Bacillati</taxon>
        <taxon>Actinomycetota</taxon>
        <taxon>Actinomycetes</taxon>
        <taxon>Micrococcales</taxon>
        <taxon>Micrococcaceae</taxon>
        <taxon>Arthrobacter</taxon>
    </lineage>
</organism>
<dbReference type="SUPFAM" id="SSF55729">
    <property type="entry name" value="Acyl-CoA N-acyltransferases (Nat)"/>
    <property type="match status" value="2"/>
</dbReference>
<evidence type="ECO:0000259" key="1">
    <source>
        <dbReference type="PROSITE" id="PS51186"/>
    </source>
</evidence>
<accession>A0A931CPY7</accession>
<evidence type="ECO:0000313" key="3">
    <source>
        <dbReference type="Proteomes" id="UP000655366"/>
    </source>
</evidence>